<dbReference type="InterPro" id="IPR046496">
    <property type="entry name" value="DUF6589"/>
</dbReference>
<evidence type="ECO:0000313" key="1">
    <source>
        <dbReference type="EMBL" id="CAB3995347.1"/>
    </source>
</evidence>
<proteinExistence type="predicted"/>
<protein>
    <submittedName>
        <fullName evidence="1">Transposon Tf2-6 poly</fullName>
    </submittedName>
</protein>
<accession>A0A7D9I260</accession>
<dbReference type="PROSITE" id="PS51915">
    <property type="entry name" value="ZAD"/>
    <property type="match status" value="1"/>
</dbReference>
<comment type="caution">
    <text evidence="1">The sequence shown here is derived from an EMBL/GenBank/DDBJ whole genome shotgun (WGS) entry which is preliminary data.</text>
</comment>
<keyword evidence="2" id="KW-1185">Reference proteome</keyword>
<dbReference type="Pfam" id="PF07776">
    <property type="entry name" value="zf-AD"/>
    <property type="match status" value="1"/>
</dbReference>
<dbReference type="Gene3D" id="3.40.1800.20">
    <property type="match status" value="1"/>
</dbReference>
<dbReference type="AlphaFoldDB" id="A0A7D9I260"/>
<dbReference type="OrthoDB" id="5957919at2759"/>
<dbReference type="SMART" id="SM00868">
    <property type="entry name" value="zf-AD"/>
    <property type="match status" value="1"/>
</dbReference>
<dbReference type="EMBL" id="CACRXK020002645">
    <property type="protein sequence ID" value="CAB3995347.1"/>
    <property type="molecule type" value="Genomic_DNA"/>
</dbReference>
<dbReference type="Proteomes" id="UP001152795">
    <property type="component" value="Unassembled WGS sequence"/>
</dbReference>
<organism evidence="1 2">
    <name type="scientific">Paramuricea clavata</name>
    <name type="common">Red gorgonian</name>
    <name type="synonym">Violescent sea-whip</name>
    <dbReference type="NCBI Taxonomy" id="317549"/>
    <lineage>
        <taxon>Eukaryota</taxon>
        <taxon>Metazoa</taxon>
        <taxon>Cnidaria</taxon>
        <taxon>Anthozoa</taxon>
        <taxon>Octocorallia</taxon>
        <taxon>Malacalcyonacea</taxon>
        <taxon>Plexauridae</taxon>
        <taxon>Paramuricea</taxon>
    </lineage>
</organism>
<dbReference type="SUPFAM" id="SSF57716">
    <property type="entry name" value="Glucocorticoid receptor-like (DNA-binding domain)"/>
    <property type="match status" value="1"/>
</dbReference>
<evidence type="ECO:0000313" key="2">
    <source>
        <dbReference type="Proteomes" id="UP001152795"/>
    </source>
</evidence>
<dbReference type="GO" id="GO:0005634">
    <property type="term" value="C:nucleus"/>
    <property type="evidence" value="ECO:0007669"/>
    <property type="project" value="InterPro"/>
</dbReference>
<dbReference type="GO" id="GO:0008270">
    <property type="term" value="F:zinc ion binding"/>
    <property type="evidence" value="ECO:0007669"/>
    <property type="project" value="UniProtKB-UniRule"/>
</dbReference>
<dbReference type="InterPro" id="IPR012934">
    <property type="entry name" value="Znf_AD"/>
</dbReference>
<dbReference type="Pfam" id="PF20231">
    <property type="entry name" value="DUF6589"/>
    <property type="match status" value="1"/>
</dbReference>
<name>A0A7D9I260_PARCT</name>
<gene>
    <name evidence="1" type="ORF">PACLA_8A043444</name>
</gene>
<sequence length="751" mass="84758">MSVSIQHRTPRKFKKSQPGTSSCRLCGSVGDISHSKNIFKKNNRELLLLAEAITGETIPHHEDLPELICRACERRIGHFKEFRTKIRESQKTFGLSSKRCVEMSPSLVRVAKARRRLQTDPVSQMLDFTSDEEQTTEETVPPESLPADDTESIKALCTKIDIELVEMARREKGSLLLNRGFDGLSTTSFEEINNEMQTSCPITHKLLSAMLESDINNNEKKLAAIALIYSVIMFRRFHEMSRLQRVNTILLVEGGASQQTIERFSQYGICLGKRMKYKLLDVIGDHFMDLAVAELQKGKNFVFVLDNIDWMEKVHDMRSDAQNTSVHAVATSLVFNRVSYQHLPDSGPQNSLEKCDINKLVSLTPEEEHQIRERYKLIVGQIMCEFFPAFKFLSYVVPVHLPHENQDAMNQKSNVISFPVLLKDEKKYCEVVDVLDQLESWVHEMYLKAGLCSAPLPVSGPPPIPNDLTSRPDQPAAHVPPVASSSDPLKNVKIPCYGDQLSRVRFAGAKDLRSGCHTAKDRFDHIYPFHYKDAVREGNGRQLLILHKQLLQHFKSVPGFNAYAIEMLISIIQSDVFLSQAESHQITWSATVNWKGGSGKNIEIDLLQENRNKDLKNLIKGMGANKTTKAIERASRAAGGVRHIVENFDNNASLAVQSSGHTHRSSESDEEIVMADLRDLKPFLLSPGRRHNSFPGINPDNLSSLQRDDFSKWLSGHKKNLLMNAPLQLDNDDDDEPLQLDDDEAANFLLI</sequence>
<reference evidence="1" key="1">
    <citation type="submission" date="2020-04" db="EMBL/GenBank/DDBJ databases">
        <authorList>
            <person name="Alioto T."/>
            <person name="Alioto T."/>
            <person name="Gomez Garrido J."/>
        </authorList>
    </citation>
    <scope>NUCLEOTIDE SEQUENCE</scope>
    <source>
        <strain evidence="1">A484AB</strain>
    </source>
</reference>